<comment type="caution">
    <text evidence="5">The sequence shown here is derived from an EMBL/GenBank/DDBJ whole genome shotgun (WGS) entry which is preliminary data.</text>
</comment>
<evidence type="ECO:0000313" key="6">
    <source>
        <dbReference type="Proteomes" id="UP000996601"/>
    </source>
</evidence>
<proteinExistence type="inferred from homology"/>
<organism evidence="5 6">
    <name type="scientific">Shinella lacus</name>
    <dbReference type="NCBI Taxonomy" id="2654216"/>
    <lineage>
        <taxon>Bacteria</taxon>
        <taxon>Pseudomonadati</taxon>
        <taxon>Pseudomonadota</taxon>
        <taxon>Alphaproteobacteria</taxon>
        <taxon>Hyphomicrobiales</taxon>
        <taxon>Rhizobiaceae</taxon>
        <taxon>Shinella</taxon>
    </lineage>
</organism>
<dbReference type="InterPro" id="IPR016163">
    <property type="entry name" value="Ald_DH_C"/>
</dbReference>
<dbReference type="InterPro" id="IPR016162">
    <property type="entry name" value="Ald_DH_N"/>
</dbReference>
<dbReference type="InterPro" id="IPR016160">
    <property type="entry name" value="Ald_DH_CS_CYS"/>
</dbReference>
<dbReference type="Proteomes" id="UP000996601">
    <property type="component" value="Unassembled WGS sequence"/>
</dbReference>
<evidence type="ECO:0000313" key="5">
    <source>
        <dbReference type="EMBL" id="MCQ4632703.1"/>
    </source>
</evidence>
<name>A0ABT1RBX7_9HYPH</name>
<dbReference type="InterPro" id="IPR015590">
    <property type="entry name" value="Aldehyde_DH_dom"/>
</dbReference>
<feature type="domain" description="Aldehyde dehydrogenase" evidence="4">
    <location>
        <begin position="4"/>
        <end position="455"/>
    </location>
</feature>
<feature type="active site" evidence="2">
    <location>
        <position position="230"/>
    </location>
</feature>
<evidence type="ECO:0000256" key="2">
    <source>
        <dbReference type="PROSITE-ProRule" id="PRU10007"/>
    </source>
</evidence>
<dbReference type="PROSITE" id="PS00070">
    <property type="entry name" value="ALDEHYDE_DEHYDR_CYS"/>
    <property type="match status" value="1"/>
</dbReference>
<reference evidence="5" key="1">
    <citation type="submission" date="2021-07" db="EMBL/GenBank/DDBJ databases">
        <title>Shinella sp. nov., a novel member of the genus Shinella from water.</title>
        <authorList>
            <person name="Deng Y."/>
        </authorList>
    </citation>
    <scope>NUCLEOTIDE SEQUENCE</scope>
    <source>
        <strain evidence="5">CPCC 100929</strain>
    </source>
</reference>
<gene>
    <name evidence="5" type="ORF">GB927_021860</name>
</gene>
<keyword evidence="1 3" id="KW-0560">Oxidoreductase</keyword>
<evidence type="ECO:0000256" key="1">
    <source>
        <dbReference type="ARBA" id="ARBA00023002"/>
    </source>
</evidence>
<dbReference type="RefSeq" id="WP_256119327.1">
    <property type="nucleotide sequence ID" value="NZ_WHSB02000008.1"/>
</dbReference>
<dbReference type="CDD" id="cd07102">
    <property type="entry name" value="ALDH_EDX86601"/>
    <property type="match status" value="1"/>
</dbReference>
<dbReference type="Gene3D" id="3.40.309.10">
    <property type="entry name" value="Aldehyde Dehydrogenase, Chain A, domain 2"/>
    <property type="match status" value="1"/>
</dbReference>
<dbReference type="PROSITE" id="PS00687">
    <property type="entry name" value="ALDEHYDE_DEHYDR_GLU"/>
    <property type="match status" value="1"/>
</dbReference>
<accession>A0ABT1RBX7</accession>
<sequence>MASFETITPIDDSVLLTRERHTDRDVDAALSRASKTFSVWRSWSLARRIEILEKAVAAFVRQKDSIAAEITSQIGRPIAYSGGEVAGFETRARTMLRLAPEALQPFVPSTLEGFDRSIKRAALGVVAVLAPWNYPFLTAVNAIIPALAAGNVVVLKHSDQAPLAAERMDEAFRAVGLPDGVFQFLHIDHDQVARMIADPRVSYVCFTGSVGGGHAVQGALSGSFTSAGLELGGKDPAYVREDANVEYAIANIADGIFFNSGQSCCGIERVYVHERHYKAVVDGLVAYAEQLKLGDPRDAATTLGPMVKTSAANSVRTQIADAVRAGARALVDGKKFSADTGRSAYLAPQIVVDCDHSMSIMAEETFGPVAGVMSVRSDEEAVRLMNDSRYGLTASVWTADSAAAEIIGDQLETGTVFMNRCDYLDPELAWTGVKDSGRGATLSRFGYDYVTRPKSYHFRLKV</sequence>
<dbReference type="InterPro" id="IPR016161">
    <property type="entry name" value="Ald_DH/histidinol_DH"/>
</dbReference>
<dbReference type="Pfam" id="PF00171">
    <property type="entry name" value="Aldedh"/>
    <property type="match status" value="1"/>
</dbReference>
<dbReference type="SUPFAM" id="SSF53720">
    <property type="entry name" value="ALDH-like"/>
    <property type="match status" value="1"/>
</dbReference>
<dbReference type="EMBL" id="WHSB02000008">
    <property type="protein sequence ID" value="MCQ4632703.1"/>
    <property type="molecule type" value="Genomic_DNA"/>
</dbReference>
<dbReference type="Gene3D" id="3.40.605.10">
    <property type="entry name" value="Aldehyde Dehydrogenase, Chain A, domain 1"/>
    <property type="match status" value="1"/>
</dbReference>
<protein>
    <submittedName>
        <fullName evidence="5">Aldehyde dehydrogenase family protein</fullName>
    </submittedName>
</protein>
<comment type="similarity">
    <text evidence="3">Belongs to the aldehyde dehydrogenase family.</text>
</comment>
<dbReference type="InterPro" id="IPR029510">
    <property type="entry name" value="Ald_DH_CS_GLU"/>
</dbReference>
<dbReference type="PANTHER" id="PTHR11699">
    <property type="entry name" value="ALDEHYDE DEHYDROGENASE-RELATED"/>
    <property type="match status" value="1"/>
</dbReference>
<evidence type="ECO:0000259" key="4">
    <source>
        <dbReference type="Pfam" id="PF00171"/>
    </source>
</evidence>
<keyword evidence="6" id="KW-1185">Reference proteome</keyword>
<evidence type="ECO:0000256" key="3">
    <source>
        <dbReference type="RuleBase" id="RU003345"/>
    </source>
</evidence>